<sequence>MFRLVLSVLLSLACGATTAAQTAPASRFDGWASAVVAADWRTSQGEPIQAFDNARRDLTSGFLAAGFSRADMVDYSLRPDVTLVTTDVAAARGIAEATARATRGCLLYVTSHGGPQGIVFGPNRILSPTSMVTLVRGWCQDRPTVVVLSACYSGIFVDSLAAPNRMIMTAARRDRSSFGCSEDATYPYFDACVISTLPTASDFIALANATRACVKAREEAEGLSPASEPQVSIGADLQLLLPTLRFTRPPG</sequence>
<dbReference type="AlphaFoldDB" id="A0A258HKD3"/>
<evidence type="ECO:0000313" key="3">
    <source>
        <dbReference type="Proteomes" id="UP000216147"/>
    </source>
</evidence>
<dbReference type="GO" id="GO:0006508">
    <property type="term" value="P:proteolysis"/>
    <property type="evidence" value="ECO:0007669"/>
    <property type="project" value="InterPro"/>
</dbReference>
<evidence type="ECO:0008006" key="4">
    <source>
        <dbReference type="Google" id="ProtNLM"/>
    </source>
</evidence>
<reference evidence="2 3" key="1">
    <citation type="submission" date="2017-03" db="EMBL/GenBank/DDBJ databases">
        <title>Lifting the veil on microbial sulfur biogeochemistry in mining wastewaters.</title>
        <authorList>
            <person name="Kantor R.S."/>
            <person name="Colenbrander Nelson T."/>
            <person name="Marshall S."/>
            <person name="Bennett D."/>
            <person name="Apte S."/>
            <person name="Camacho D."/>
            <person name="Thomas B.C."/>
            <person name="Warren L.A."/>
            <person name="Banfield J.F."/>
        </authorList>
    </citation>
    <scope>NUCLEOTIDE SEQUENCE [LARGE SCALE GENOMIC DNA]</scope>
    <source>
        <strain evidence="2">32-68-21</strain>
    </source>
</reference>
<accession>A0A258HKD3</accession>
<dbReference type="GO" id="GO:0008233">
    <property type="term" value="F:peptidase activity"/>
    <property type="evidence" value="ECO:0007669"/>
    <property type="project" value="InterPro"/>
</dbReference>
<feature type="signal peptide" evidence="1">
    <location>
        <begin position="1"/>
        <end position="19"/>
    </location>
</feature>
<comment type="caution">
    <text evidence="2">The sequence shown here is derived from an EMBL/GenBank/DDBJ whole genome shotgun (WGS) entry which is preliminary data.</text>
</comment>
<name>A0A258HKD3_9CAUL</name>
<protein>
    <recommendedName>
        <fullName evidence="4">Peptidase C13</fullName>
    </recommendedName>
</protein>
<organism evidence="2 3">
    <name type="scientific">Brevundimonas subvibrioides</name>
    <dbReference type="NCBI Taxonomy" id="74313"/>
    <lineage>
        <taxon>Bacteria</taxon>
        <taxon>Pseudomonadati</taxon>
        <taxon>Pseudomonadota</taxon>
        <taxon>Alphaproteobacteria</taxon>
        <taxon>Caulobacterales</taxon>
        <taxon>Caulobacteraceae</taxon>
        <taxon>Brevundimonas</taxon>
    </lineage>
</organism>
<keyword evidence="1" id="KW-0732">Signal</keyword>
<dbReference type="EMBL" id="NCEQ01000007">
    <property type="protein sequence ID" value="OYX56812.1"/>
    <property type="molecule type" value="Genomic_DNA"/>
</dbReference>
<dbReference type="InterPro" id="IPR001096">
    <property type="entry name" value="Peptidase_C13"/>
</dbReference>
<dbReference type="Proteomes" id="UP000216147">
    <property type="component" value="Unassembled WGS sequence"/>
</dbReference>
<feature type="chain" id="PRO_5012107257" description="Peptidase C13" evidence="1">
    <location>
        <begin position="20"/>
        <end position="251"/>
    </location>
</feature>
<evidence type="ECO:0000256" key="1">
    <source>
        <dbReference type="SAM" id="SignalP"/>
    </source>
</evidence>
<evidence type="ECO:0000313" key="2">
    <source>
        <dbReference type="EMBL" id="OYX56812.1"/>
    </source>
</evidence>
<dbReference type="Gene3D" id="3.40.50.1460">
    <property type="match status" value="1"/>
</dbReference>
<dbReference type="Pfam" id="PF01650">
    <property type="entry name" value="Peptidase_C13"/>
    <property type="match status" value="1"/>
</dbReference>
<gene>
    <name evidence="2" type="ORF">B7Y86_08595</name>
</gene>
<proteinExistence type="predicted"/>